<protein>
    <submittedName>
        <fullName evidence="1">Uncharacterized protein</fullName>
    </submittedName>
</protein>
<organism evidence="1">
    <name type="scientific">marine metagenome</name>
    <dbReference type="NCBI Taxonomy" id="408172"/>
    <lineage>
        <taxon>unclassified sequences</taxon>
        <taxon>metagenomes</taxon>
        <taxon>ecological metagenomes</taxon>
    </lineage>
</organism>
<feature type="non-terminal residue" evidence="1">
    <location>
        <position position="115"/>
    </location>
</feature>
<reference evidence="1" key="1">
    <citation type="submission" date="2018-05" db="EMBL/GenBank/DDBJ databases">
        <authorList>
            <person name="Lanie J.A."/>
            <person name="Ng W.-L."/>
            <person name="Kazmierczak K.M."/>
            <person name="Andrzejewski T.M."/>
            <person name="Davidsen T.M."/>
            <person name="Wayne K.J."/>
            <person name="Tettelin H."/>
            <person name="Glass J.I."/>
            <person name="Rusch D."/>
            <person name="Podicherti R."/>
            <person name="Tsui H.-C.T."/>
            <person name="Winkler M.E."/>
        </authorList>
    </citation>
    <scope>NUCLEOTIDE SEQUENCE</scope>
</reference>
<evidence type="ECO:0000313" key="1">
    <source>
        <dbReference type="EMBL" id="SVE46625.1"/>
    </source>
</evidence>
<dbReference type="AlphaFoldDB" id="A0A383DQX0"/>
<name>A0A383DQX0_9ZZZZ</name>
<accession>A0A383DQX0</accession>
<proteinExistence type="predicted"/>
<gene>
    <name evidence="1" type="ORF">METZ01_LOCUS499479</name>
</gene>
<dbReference type="EMBL" id="UINC01219242">
    <property type="protein sequence ID" value="SVE46625.1"/>
    <property type="molecule type" value="Genomic_DNA"/>
</dbReference>
<sequence>MIDAFEESCREMEHDRPVLVPTGEYRVVLSHWKKFWHFQRPDLVMWFEIRDNDDYHGYILPAYYRVTWNGEQFSAGWKTHFCRDYQQCFGAVDSTDQFEIKKFKGVVFLAEVREV</sequence>